<organism evidence="3 4">
    <name type="scientific">Mycolicibacterium hodleri</name>
    <dbReference type="NCBI Taxonomy" id="49897"/>
    <lineage>
        <taxon>Bacteria</taxon>
        <taxon>Bacillati</taxon>
        <taxon>Actinomycetota</taxon>
        <taxon>Actinomycetes</taxon>
        <taxon>Mycobacteriales</taxon>
        <taxon>Mycobacteriaceae</taxon>
        <taxon>Mycolicibacterium</taxon>
    </lineage>
</organism>
<name>A0A544W226_9MYCO</name>
<feature type="region of interest" description="Disordered" evidence="1">
    <location>
        <begin position="1"/>
        <end position="46"/>
    </location>
</feature>
<accession>A0A544W226</accession>
<evidence type="ECO:0000313" key="4">
    <source>
        <dbReference type="Proteomes" id="UP000315759"/>
    </source>
</evidence>
<keyword evidence="4" id="KW-1185">Reference proteome</keyword>
<comment type="caution">
    <text evidence="3">The sequence shown here is derived from an EMBL/GenBank/DDBJ whole genome shotgun (WGS) entry which is preliminary data.</text>
</comment>
<dbReference type="Proteomes" id="UP000315759">
    <property type="component" value="Unassembled WGS sequence"/>
</dbReference>
<gene>
    <name evidence="3" type="ORF">D8S82_11980</name>
</gene>
<feature type="domain" description="AbiEi antitoxin N-terminal" evidence="2">
    <location>
        <begin position="119"/>
        <end position="155"/>
    </location>
</feature>
<dbReference type="Gene3D" id="3.40.960.10">
    <property type="entry name" value="VSR Endonuclease"/>
    <property type="match status" value="1"/>
</dbReference>
<feature type="compositionally biased region" description="Basic residues" evidence="1">
    <location>
        <begin position="10"/>
        <end position="24"/>
    </location>
</feature>
<protein>
    <submittedName>
        <fullName evidence="3">Type IV toxin-antitoxin system AbiEi family antitoxin domain-containing protein</fullName>
    </submittedName>
</protein>
<dbReference type="InterPro" id="IPR025159">
    <property type="entry name" value="AbiEi_N"/>
</dbReference>
<evidence type="ECO:0000313" key="3">
    <source>
        <dbReference type="EMBL" id="TQR86296.1"/>
    </source>
</evidence>
<reference evidence="3 4" key="1">
    <citation type="submission" date="2018-10" db="EMBL/GenBank/DDBJ databases">
        <title>Draft genome of Mycobacterium hodleri strain B.</title>
        <authorList>
            <person name="Amande T.J."/>
            <person name="Mcgenity T.J."/>
        </authorList>
    </citation>
    <scope>NUCLEOTIDE SEQUENCE [LARGE SCALE GENOMIC DNA]</scope>
    <source>
        <strain evidence="3 4">B</strain>
    </source>
</reference>
<proteinExistence type="predicted"/>
<evidence type="ECO:0000259" key="2">
    <source>
        <dbReference type="Pfam" id="PF13338"/>
    </source>
</evidence>
<evidence type="ECO:0000256" key="1">
    <source>
        <dbReference type="SAM" id="MobiDB-lite"/>
    </source>
</evidence>
<feature type="compositionally biased region" description="Low complexity" evidence="1">
    <location>
        <begin position="25"/>
        <end position="34"/>
    </location>
</feature>
<sequence>MPATGTSRSSRPRKLAPRRTRSRPTRISTTARTSVRVPARPCRSTITDSATTGNHFCASRRKGPSIHGIEGPFAGAACGLVATRSGSYAQAGRGVWRPARNGGSLDGVYIHDLVNDADGLITAAEIQAVMSRKMLRTHVRSGDLIRVCHGVYALAPPDAAGTLRALDLMVGRPIVACLGTAALLHGFDTERNPRVHVLDPGVRVRPTSGVMVHQRVGAPLHRVNGRLTTAPAWTAVEVACSMRRPRALATLDAALRVGACTIPELEVAAREQTGRRGIVHVRELLPYADCRAESPMESEARLVFIDHNLPTAELQYEIVDQCGDLWRVDFAWPDRMVVAEYDSMEWHANPRIWRRDRLKVERLKDCGWTTVPMVVDDVRLQPCELVTRIDRLLA</sequence>
<dbReference type="Pfam" id="PF13338">
    <property type="entry name" value="AbiEi_4"/>
    <property type="match status" value="1"/>
</dbReference>
<dbReference type="AlphaFoldDB" id="A0A544W226"/>
<dbReference type="EMBL" id="VIFX01000013">
    <property type="protein sequence ID" value="TQR86296.1"/>
    <property type="molecule type" value="Genomic_DNA"/>
</dbReference>